<feature type="transmembrane region" description="Helical" evidence="7">
    <location>
        <begin position="176"/>
        <end position="199"/>
    </location>
</feature>
<keyword evidence="10" id="KW-1185">Reference proteome</keyword>
<evidence type="ECO:0000256" key="6">
    <source>
        <dbReference type="ARBA" id="ARBA00023136"/>
    </source>
</evidence>
<keyword evidence="2" id="KW-0813">Transport</keyword>
<protein>
    <recommendedName>
        <fullName evidence="8">Major facilitator superfamily (MFS) profile domain-containing protein</fullName>
    </recommendedName>
</protein>
<dbReference type="InterPro" id="IPR011701">
    <property type="entry name" value="MFS"/>
</dbReference>
<dbReference type="Pfam" id="PF07690">
    <property type="entry name" value="MFS_1"/>
    <property type="match status" value="1"/>
</dbReference>
<evidence type="ECO:0000259" key="8">
    <source>
        <dbReference type="PROSITE" id="PS50850"/>
    </source>
</evidence>
<feature type="transmembrane region" description="Helical" evidence="7">
    <location>
        <begin position="317"/>
        <end position="340"/>
    </location>
</feature>
<evidence type="ECO:0000256" key="7">
    <source>
        <dbReference type="SAM" id="Phobius"/>
    </source>
</evidence>
<dbReference type="STRING" id="284581.AMD01_15620"/>
<feature type="transmembrane region" description="Helical" evidence="7">
    <location>
        <begin position="380"/>
        <end position="402"/>
    </location>
</feature>
<feature type="transmembrane region" description="Helical" evidence="7">
    <location>
        <begin position="86"/>
        <end position="111"/>
    </location>
</feature>
<evidence type="ECO:0000256" key="2">
    <source>
        <dbReference type="ARBA" id="ARBA00022448"/>
    </source>
</evidence>
<dbReference type="Proteomes" id="UP000037558">
    <property type="component" value="Unassembled WGS sequence"/>
</dbReference>
<keyword evidence="3" id="KW-1003">Cell membrane</keyword>
<evidence type="ECO:0000256" key="4">
    <source>
        <dbReference type="ARBA" id="ARBA00022692"/>
    </source>
</evidence>
<feature type="transmembrane region" description="Helical" evidence="7">
    <location>
        <begin position="220"/>
        <end position="239"/>
    </location>
</feature>
<dbReference type="PATRIC" id="fig|284581.3.peg.1125"/>
<feature type="domain" description="Major facilitator superfamily (MFS) profile" evidence="8">
    <location>
        <begin position="1"/>
        <end position="406"/>
    </location>
</feature>
<comment type="caution">
    <text evidence="9">The sequence shown here is derived from an EMBL/GenBank/DDBJ whole genome shotgun (WGS) entry which is preliminary data.</text>
</comment>
<dbReference type="InterPro" id="IPR036259">
    <property type="entry name" value="MFS_trans_sf"/>
</dbReference>
<feature type="transmembrane region" description="Helical" evidence="7">
    <location>
        <begin position="259"/>
        <end position="278"/>
    </location>
</feature>
<organism evidence="9 10">
    <name type="scientific">Priestia koreensis</name>
    <dbReference type="NCBI Taxonomy" id="284581"/>
    <lineage>
        <taxon>Bacteria</taxon>
        <taxon>Bacillati</taxon>
        <taxon>Bacillota</taxon>
        <taxon>Bacilli</taxon>
        <taxon>Bacillales</taxon>
        <taxon>Bacillaceae</taxon>
        <taxon>Priestia</taxon>
    </lineage>
</organism>
<dbReference type="PANTHER" id="PTHR43266">
    <property type="entry name" value="MACROLIDE-EFFLUX PROTEIN"/>
    <property type="match status" value="1"/>
</dbReference>
<evidence type="ECO:0000313" key="10">
    <source>
        <dbReference type="Proteomes" id="UP000037558"/>
    </source>
</evidence>
<dbReference type="Gene3D" id="1.20.1250.20">
    <property type="entry name" value="MFS general substrate transporter like domains"/>
    <property type="match status" value="1"/>
</dbReference>
<name>A0A0M0KXB8_9BACI</name>
<dbReference type="AlphaFoldDB" id="A0A0M0KXB8"/>
<dbReference type="GO" id="GO:0005886">
    <property type="term" value="C:plasma membrane"/>
    <property type="evidence" value="ECO:0007669"/>
    <property type="project" value="UniProtKB-SubCell"/>
</dbReference>
<accession>A0A0M0KXB8</accession>
<dbReference type="PANTHER" id="PTHR43266:SF2">
    <property type="entry name" value="MAJOR FACILITATOR SUPERFAMILY (MFS) PROFILE DOMAIN-CONTAINING PROTEIN"/>
    <property type="match status" value="1"/>
</dbReference>
<keyword evidence="5 7" id="KW-1133">Transmembrane helix</keyword>
<proteinExistence type="predicted"/>
<dbReference type="OrthoDB" id="9775268at2"/>
<dbReference type="RefSeq" id="WP_053402367.1">
    <property type="nucleotide sequence ID" value="NZ_LILC01000021.1"/>
</dbReference>
<evidence type="ECO:0000256" key="1">
    <source>
        <dbReference type="ARBA" id="ARBA00004651"/>
    </source>
</evidence>
<reference evidence="10" key="1">
    <citation type="submission" date="2015-08" db="EMBL/GenBank/DDBJ databases">
        <title>Fjat-14210 dsm16467.</title>
        <authorList>
            <person name="Liu B."/>
            <person name="Wang J."/>
            <person name="Zhu Y."/>
            <person name="Liu G."/>
            <person name="Chen Q."/>
            <person name="Chen Z."/>
            <person name="Lan J."/>
            <person name="Che J."/>
            <person name="Ge C."/>
            <person name="Shi H."/>
            <person name="Pan Z."/>
            <person name="Liu X."/>
        </authorList>
    </citation>
    <scope>NUCLEOTIDE SEQUENCE [LARGE SCALE GENOMIC DNA]</scope>
    <source>
        <strain evidence="10">DSM 16467</strain>
    </source>
</reference>
<gene>
    <name evidence="9" type="ORF">AMD01_15620</name>
</gene>
<feature type="transmembrane region" description="Helical" evidence="7">
    <location>
        <begin position="50"/>
        <end position="74"/>
    </location>
</feature>
<evidence type="ECO:0000256" key="3">
    <source>
        <dbReference type="ARBA" id="ARBA00022475"/>
    </source>
</evidence>
<dbReference type="CDD" id="cd06173">
    <property type="entry name" value="MFS_MefA_like"/>
    <property type="match status" value="1"/>
</dbReference>
<feature type="transmembrane region" description="Helical" evidence="7">
    <location>
        <begin position="290"/>
        <end position="311"/>
    </location>
</feature>
<dbReference type="GO" id="GO:0022857">
    <property type="term" value="F:transmembrane transporter activity"/>
    <property type="evidence" value="ECO:0007669"/>
    <property type="project" value="InterPro"/>
</dbReference>
<dbReference type="SUPFAM" id="SSF103473">
    <property type="entry name" value="MFS general substrate transporter"/>
    <property type="match status" value="1"/>
</dbReference>
<evidence type="ECO:0000313" key="9">
    <source>
        <dbReference type="EMBL" id="KOO43455.1"/>
    </source>
</evidence>
<feature type="transmembrane region" description="Helical" evidence="7">
    <location>
        <begin position="352"/>
        <end position="374"/>
    </location>
</feature>
<dbReference type="PROSITE" id="PS50850">
    <property type="entry name" value="MFS"/>
    <property type="match status" value="1"/>
</dbReference>
<dbReference type="EMBL" id="LILC01000021">
    <property type="protein sequence ID" value="KOO43455.1"/>
    <property type="molecule type" value="Genomic_DNA"/>
</dbReference>
<sequence length="420" mass="45831">MKANHLLSPLRESSYRSFFSAQLLSDLGNWFDFTILTVLIAYQWGLKEEAMAAFIITYGLPWVIIGPFASVFVDRLPKKMVLITTLMLRSLLILSYLLAPSFIALLFLVFLKGTVASLFDPAKQASIRALVSERHLSQAVTLTQISSNTTKIIGPSLSGLLVHAFSVSTALKIESALFLLAILPLLTVHIPAFSSHHQLKEKASYMNELSAGFRQLRQSTLVLTALIASSISLFIVFLYDGLLVFVSKELQFDESFFGLLISSVGLGSVVGALALGHLRFWQQKPITTMAVSFLGIGSFIILLGLGASNLITLHAYIWFIGAFLCGAISCGEHLPYAYLLQRDTPADKMARVSSVAQSIQITMMLLAPSIGAILAKHLGVGTVFMIAGCLCFLTSIGVWSFLKTKKLESPAGNVNFHETM</sequence>
<dbReference type="InterPro" id="IPR020846">
    <property type="entry name" value="MFS_dom"/>
</dbReference>
<keyword evidence="4 7" id="KW-0812">Transmembrane</keyword>
<comment type="subcellular location">
    <subcellularLocation>
        <location evidence="1">Cell membrane</location>
        <topology evidence="1">Multi-pass membrane protein</topology>
    </subcellularLocation>
</comment>
<evidence type="ECO:0000256" key="5">
    <source>
        <dbReference type="ARBA" id="ARBA00022989"/>
    </source>
</evidence>
<keyword evidence="6 7" id="KW-0472">Membrane</keyword>